<dbReference type="EMBL" id="UYSG01000422">
    <property type="protein sequence ID" value="VDL19418.1"/>
    <property type="molecule type" value="Genomic_DNA"/>
</dbReference>
<comment type="subcellular location">
    <subcellularLocation>
        <location evidence="1">Cytoplasm</location>
    </subcellularLocation>
</comment>
<feature type="domain" description="K Homology" evidence="7">
    <location>
        <begin position="562"/>
        <end position="625"/>
    </location>
</feature>
<evidence type="ECO:0000256" key="1">
    <source>
        <dbReference type="ARBA" id="ARBA00004496"/>
    </source>
</evidence>
<evidence type="ECO:0000256" key="2">
    <source>
        <dbReference type="ARBA" id="ARBA00022490"/>
    </source>
</evidence>
<dbReference type="InterPro" id="IPR036612">
    <property type="entry name" value="KH_dom_type_1_sf"/>
</dbReference>
<dbReference type="InterPro" id="IPR004088">
    <property type="entry name" value="KH_dom_type_1"/>
</dbReference>
<name>A0A0R3SBS2_HYMDI</name>
<dbReference type="Pfam" id="PF00013">
    <property type="entry name" value="KH_1"/>
    <property type="match status" value="5"/>
</dbReference>
<feature type="compositionally biased region" description="Polar residues" evidence="6">
    <location>
        <begin position="1099"/>
        <end position="1109"/>
    </location>
</feature>
<feature type="domain" description="K Homology" evidence="7">
    <location>
        <begin position="326"/>
        <end position="392"/>
    </location>
</feature>
<feature type="domain" description="K Homology" evidence="7">
    <location>
        <begin position="629"/>
        <end position="696"/>
    </location>
</feature>
<feature type="domain" description="K Homology" evidence="7">
    <location>
        <begin position="1175"/>
        <end position="1246"/>
    </location>
</feature>
<proteinExistence type="predicted"/>
<dbReference type="STRING" id="6216.A0A0R3SBS2"/>
<evidence type="ECO:0000313" key="8">
    <source>
        <dbReference type="EMBL" id="VDL19418.1"/>
    </source>
</evidence>
<dbReference type="Gene3D" id="3.30.1370.10">
    <property type="entry name" value="K Homology domain, type 1"/>
    <property type="match status" value="7"/>
</dbReference>
<accession>A0A0R3SBS2</accession>
<feature type="compositionally biased region" description="Low complexity" evidence="6">
    <location>
        <begin position="973"/>
        <end position="984"/>
    </location>
</feature>
<evidence type="ECO:0000259" key="7">
    <source>
        <dbReference type="SMART" id="SM00322"/>
    </source>
</evidence>
<dbReference type="PANTHER" id="PTHR10627:SF31">
    <property type="entry name" value="DODECA-SATELLITE-BINDING PROTEIN 1, ISOFORM A"/>
    <property type="match status" value="1"/>
</dbReference>
<dbReference type="PANTHER" id="PTHR10627">
    <property type="entry name" value="SCP160"/>
    <property type="match status" value="1"/>
</dbReference>
<feature type="compositionally biased region" description="Polar residues" evidence="6">
    <location>
        <begin position="1117"/>
        <end position="1128"/>
    </location>
</feature>
<reference evidence="8 9" key="2">
    <citation type="submission" date="2018-11" db="EMBL/GenBank/DDBJ databases">
        <authorList>
            <consortium name="Pathogen Informatics"/>
        </authorList>
    </citation>
    <scope>NUCLEOTIDE SEQUENCE [LARGE SCALE GENOMIC DNA]</scope>
</reference>
<evidence type="ECO:0000256" key="6">
    <source>
        <dbReference type="SAM" id="MobiDB-lite"/>
    </source>
</evidence>
<organism evidence="10">
    <name type="scientific">Hymenolepis diminuta</name>
    <name type="common">Rat tapeworm</name>
    <dbReference type="NCBI Taxonomy" id="6216"/>
    <lineage>
        <taxon>Eukaryota</taxon>
        <taxon>Metazoa</taxon>
        <taxon>Spiralia</taxon>
        <taxon>Lophotrochozoa</taxon>
        <taxon>Platyhelminthes</taxon>
        <taxon>Cestoda</taxon>
        <taxon>Eucestoda</taxon>
        <taxon>Cyclophyllidea</taxon>
        <taxon>Hymenolepididae</taxon>
        <taxon>Hymenolepis</taxon>
    </lineage>
</organism>
<evidence type="ECO:0000313" key="10">
    <source>
        <dbReference type="WBParaSite" id="HDID_0000195601-mRNA-1"/>
    </source>
</evidence>
<feature type="domain" description="K Homology" evidence="7">
    <location>
        <begin position="184"/>
        <end position="252"/>
    </location>
</feature>
<keyword evidence="3" id="KW-0677">Repeat</keyword>
<feature type="domain" description="K Homology" evidence="7">
    <location>
        <begin position="259"/>
        <end position="325"/>
    </location>
</feature>
<dbReference type="InterPro" id="IPR004087">
    <property type="entry name" value="KH_dom"/>
</dbReference>
<feature type="domain" description="K Homology" evidence="7">
    <location>
        <begin position="112"/>
        <end position="180"/>
    </location>
</feature>
<feature type="region of interest" description="Disordered" evidence="6">
    <location>
        <begin position="957"/>
        <end position="992"/>
    </location>
</feature>
<dbReference type="GO" id="GO:0003729">
    <property type="term" value="F:mRNA binding"/>
    <property type="evidence" value="ECO:0007669"/>
    <property type="project" value="TreeGrafter"/>
</dbReference>
<keyword evidence="4 5" id="KW-0694">RNA-binding</keyword>
<dbReference type="WBParaSite" id="HDID_0000195601-mRNA-1">
    <property type="protein sequence ID" value="HDID_0000195601-mRNA-1"/>
    <property type="gene ID" value="HDID_0000195601"/>
</dbReference>
<feature type="domain" description="K Homology" evidence="7">
    <location>
        <begin position="983"/>
        <end position="1046"/>
    </location>
</feature>
<protein>
    <submittedName>
        <fullName evidence="10">Vigilin</fullName>
    </submittedName>
</protein>
<keyword evidence="2" id="KW-0963">Cytoplasm</keyword>
<dbReference type="Proteomes" id="UP000274504">
    <property type="component" value="Unassembled WGS sequence"/>
</dbReference>
<gene>
    <name evidence="8" type="ORF">HDID_LOCUS1957</name>
</gene>
<dbReference type="CDD" id="cd22407">
    <property type="entry name" value="KH-I_Vigilin_rpt3"/>
    <property type="match status" value="1"/>
</dbReference>
<feature type="region of interest" description="Disordered" evidence="6">
    <location>
        <begin position="1099"/>
        <end position="1128"/>
    </location>
</feature>
<evidence type="ECO:0000256" key="4">
    <source>
        <dbReference type="ARBA" id="ARBA00022884"/>
    </source>
</evidence>
<dbReference type="InterPro" id="IPR057778">
    <property type="entry name" value="KH_Vigilin_N"/>
</dbReference>
<dbReference type="PROSITE" id="PS50084">
    <property type="entry name" value="KH_TYPE_1"/>
    <property type="match status" value="6"/>
</dbReference>
<dbReference type="Pfam" id="PF24668">
    <property type="entry name" value="KH_Vigilin"/>
    <property type="match status" value="1"/>
</dbReference>
<reference evidence="10" key="1">
    <citation type="submission" date="2016-04" db="UniProtKB">
        <authorList>
            <consortium name="WormBaseParasite"/>
        </authorList>
    </citation>
    <scope>IDENTIFICATION</scope>
</reference>
<dbReference type="SUPFAM" id="SSF54791">
    <property type="entry name" value="Eukaryotic type KH-domain (KH-domain type I)"/>
    <property type="match status" value="6"/>
</dbReference>
<sequence length="1301" mass="146790">MEMVNGDTKPGSSAQYDENFPSLPSVGNQPKIHAKNIESFAPDNISAIIEIPVSELKGDLEKQSVVCGDIAKSCGVEINLSNCKNKSLTVVINGPQSQVEKAKVQVTQSLHMQGKRIIKINQEYHRHLIGYKGSRKLTIEEKTLTKITVPPSESRSEEIVIEGPHKYLEAAEQEIRRTVKYYSEQVRENLNIKQEYHVFIIGPRNKTLNKIQSESGAKIYIPPPSKACNGVTVSGKKEEVAKAVKQINELIESLEKSYVDQLLPVDVDPSKWGYIIGPRNSGLTEIFEQTGMFIEPPSGNSNQFRFRGDSNSIGPTLVAIYKRGNSNDIESVTAPQHLHRLLIGKNGAALNEIRRGYPGVRISFPESGERIKIEGPVEEVSGVKERLQARIEELMMSHHLETLDVDPKYQSKLMSFLRQYFRLNKVNVRLVKAAECGMLENERHIFLEGEVSAVEMTKAEAMKMITKWSNEKTRDVIVEPRVQDLIRNDKPAPIMEIYNEFKEVSVHWPQDTFRRSQNVHQSGSGDNSSSTASHIVQLSGPRDQVDAAYEKLMKLIKRVRDENYEQEFSIFEACRDRILGPTICKLLKDTNTRIRYFDREKTRGVIFGVQSNVEKAIDHLERLQRSLATIEEVTITLPSWMLTKKAGNSSARLRSIREQCEGVQLKYDSTNPRKLIISGPPQSIEKAKSLMDSISKNMPEGCTEAVVNCNPKHHGQLIGRNGVNLKKFRDRHNVEVLIADQNETDPKIANEVYLVGEKDAVTKAAAELEKTIKGWEDEGEISIECDSDVLQDLKNYVFAFHYPELENVRIFFPKPTPPPNSNQAAVNGNGQTNTITRIRGPKGCLQQAEKCLQTAIEDIKSQKIVTQPITEQTHCIAFRKLRSTLPEIERSHKVLIKFQLEKEPIQDGENTIYGHITYVGPQERIDDAIQNGINPLLPVSEVVVFPQEFYGRLFVSEQPQHQQQQKDRAQGNRRGQQKSGSQKSNQIGVQLENGEATPAKTRLIALQRKYNVMINVPKKASSEQITVSGIPEAVQACKTELEALGAKLQAEKADWEARTYEEVLNVEKRFLNRIISGHRQQALENYGVALFTRGQRAPKNNNAAATTIDKSADENAPKTNGETSVDQPNITRDLSRYAGFTLLDTTLVPLIIQGYKEKVQLVREELEKVLEDCSTFECQELVIPHDTHARLIGSQRASIRPFEEKYDVEVEFPPRGCRENQTEIVLVLGPKSKADAAANELAYISNELRYELTRVRNPVESTTQRPRNWTDSSMPAHLTKITSFQLEFSSYSFLLTLLHVR</sequence>
<dbReference type="OrthoDB" id="10027144at2759"/>
<evidence type="ECO:0000256" key="3">
    <source>
        <dbReference type="ARBA" id="ARBA00022737"/>
    </source>
</evidence>
<dbReference type="SMART" id="SM00322">
    <property type="entry name" value="KH"/>
    <property type="match status" value="10"/>
</dbReference>
<feature type="domain" description="K Homology" evidence="7">
    <location>
        <begin position="701"/>
        <end position="773"/>
    </location>
</feature>
<evidence type="ECO:0000313" key="9">
    <source>
        <dbReference type="Proteomes" id="UP000274504"/>
    </source>
</evidence>
<evidence type="ECO:0000256" key="5">
    <source>
        <dbReference type="PROSITE-ProRule" id="PRU00117"/>
    </source>
</evidence>
<feature type="domain" description="K Homology" evidence="7">
    <location>
        <begin position="43"/>
        <end position="111"/>
    </location>
</feature>